<keyword evidence="4" id="KW-1185">Reference proteome</keyword>
<proteinExistence type="predicted"/>
<dbReference type="Pfam" id="PF01814">
    <property type="entry name" value="Hemerythrin"/>
    <property type="match status" value="1"/>
</dbReference>
<dbReference type="Gene3D" id="1.20.120.520">
    <property type="entry name" value="nmb1532 protein domain like"/>
    <property type="match status" value="1"/>
</dbReference>
<evidence type="ECO:0000313" key="3">
    <source>
        <dbReference type="EMBL" id="GJE98235.1"/>
    </source>
</evidence>
<accession>A0A9P3GRN7</accession>
<evidence type="ECO:0000313" key="4">
    <source>
        <dbReference type="Proteomes" id="UP000703269"/>
    </source>
</evidence>
<comment type="caution">
    <text evidence="3">The sequence shown here is derived from an EMBL/GenBank/DDBJ whole genome shotgun (WGS) entry which is preliminary data.</text>
</comment>
<reference evidence="3 4" key="1">
    <citation type="submission" date="2021-08" db="EMBL/GenBank/DDBJ databases">
        <title>Draft Genome Sequence of Phanerochaete sordida strain YK-624.</title>
        <authorList>
            <person name="Mori T."/>
            <person name="Dohra H."/>
            <person name="Suzuki T."/>
            <person name="Kawagishi H."/>
            <person name="Hirai H."/>
        </authorList>
    </citation>
    <scope>NUCLEOTIDE SEQUENCE [LARGE SCALE GENOMIC DNA]</scope>
    <source>
        <strain evidence="3 4">YK-624</strain>
    </source>
</reference>
<feature type="region of interest" description="Disordered" evidence="1">
    <location>
        <begin position="192"/>
        <end position="216"/>
    </location>
</feature>
<name>A0A9P3GRN7_9APHY</name>
<dbReference type="EMBL" id="BPQB01000084">
    <property type="protein sequence ID" value="GJE98235.1"/>
    <property type="molecule type" value="Genomic_DNA"/>
</dbReference>
<dbReference type="PANTHER" id="PTHR35585:SF1">
    <property type="entry name" value="HHE DOMAIN PROTEIN (AFU_ORTHOLOGUE AFUA_4G00730)"/>
    <property type="match status" value="1"/>
</dbReference>
<dbReference type="OrthoDB" id="9983919at2759"/>
<gene>
    <name evidence="3" type="ORF">PsYK624_144610</name>
</gene>
<evidence type="ECO:0000256" key="1">
    <source>
        <dbReference type="SAM" id="MobiDB-lite"/>
    </source>
</evidence>
<evidence type="ECO:0000259" key="2">
    <source>
        <dbReference type="Pfam" id="PF01814"/>
    </source>
</evidence>
<dbReference type="Proteomes" id="UP000703269">
    <property type="component" value="Unassembled WGS sequence"/>
</dbReference>
<sequence>MAGKTLFQAIKEDHEEMYEYHDQYQRAYAKGDVDACTRWANQLRWEIARHAVGEEIVMYPLMEKHLGARGKELADHDREEHVQVKQELYKLEGMQPGTEEYTTLLGRMMASLHHHNDDEEIDDLPLLEPAIGEDASRAAALDFKRTKKFVPTRAHPDAPNQPPAETFVGFLAAPIDKLIDVFQSWPKEEEMKAAKEELKHRDHDAAAGRRAEAAAH</sequence>
<organism evidence="3 4">
    <name type="scientific">Phanerochaete sordida</name>
    <dbReference type="NCBI Taxonomy" id="48140"/>
    <lineage>
        <taxon>Eukaryota</taxon>
        <taxon>Fungi</taxon>
        <taxon>Dikarya</taxon>
        <taxon>Basidiomycota</taxon>
        <taxon>Agaricomycotina</taxon>
        <taxon>Agaricomycetes</taxon>
        <taxon>Polyporales</taxon>
        <taxon>Phanerochaetaceae</taxon>
        <taxon>Phanerochaete</taxon>
    </lineage>
</organism>
<feature type="domain" description="Hemerythrin-like" evidence="2">
    <location>
        <begin position="7"/>
        <end position="126"/>
    </location>
</feature>
<dbReference type="InterPro" id="IPR012312">
    <property type="entry name" value="Hemerythrin-like"/>
</dbReference>
<protein>
    <submittedName>
        <fullName evidence="3">Hemerythrin domain-containing protein</fullName>
    </submittedName>
</protein>
<dbReference type="PANTHER" id="PTHR35585">
    <property type="entry name" value="HHE DOMAIN PROTEIN (AFU_ORTHOLOGUE AFUA_4G00730)"/>
    <property type="match status" value="1"/>
</dbReference>
<dbReference type="AlphaFoldDB" id="A0A9P3GRN7"/>